<dbReference type="Gene3D" id="2.30.30.30">
    <property type="match status" value="1"/>
</dbReference>
<keyword evidence="9" id="KW-1185">Reference proteome</keyword>
<evidence type="ECO:0000256" key="3">
    <source>
        <dbReference type="ARBA" id="ARBA00023274"/>
    </source>
</evidence>
<dbReference type="InterPro" id="IPR003256">
    <property type="entry name" value="Ribosomal_uL24"/>
</dbReference>
<dbReference type="InterPro" id="IPR008991">
    <property type="entry name" value="Translation_prot_SH3-like_sf"/>
</dbReference>
<comment type="subunit">
    <text evidence="5">Part of the 50S ribosomal subunit.</text>
</comment>
<evidence type="ECO:0000259" key="7">
    <source>
        <dbReference type="SMART" id="SM00739"/>
    </source>
</evidence>
<dbReference type="PANTHER" id="PTHR12903">
    <property type="entry name" value="MITOCHONDRIAL RIBOSOMAL PROTEIN L24"/>
    <property type="match status" value="1"/>
</dbReference>
<name>A0A2K9ETR5_9RHOB</name>
<accession>A0A2K9ETR5</accession>
<comment type="function">
    <text evidence="5">One of the proteins that surrounds the polypeptide exit tunnel on the outside of the subunit.</text>
</comment>
<reference evidence="8 9" key="1">
    <citation type="submission" date="2017-12" db="EMBL/GenBank/DDBJ databases">
        <authorList>
            <person name="Hurst M.R.H."/>
        </authorList>
    </citation>
    <scope>NUCLEOTIDE SEQUENCE [LARGE SCALE GENOMIC DNA]</scope>
    <source>
        <strain evidence="8 9">BM15</strain>
    </source>
</reference>
<comment type="similarity">
    <text evidence="1 5 6">Belongs to the universal ribosomal protein uL24 family.</text>
</comment>
<keyword evidence="2 5" id="KW-0689">Ribosomal protein</keyword>
<dbReference type="RefSeq" id="WP_101459279.1">
    <property type="nucleotide sequence ID" value="NZ_CP025408.1"/>
</dbReference>
<dbReference type="NCBIfam" id="TIGR01079">
    <property type="entry name" value="rplX_bact"/>
    <property type="match status" value="1"/>
</dbReference>
<dbReference type="Proteomes" id="UP000233742">
    <property type="component" value="Chromosome"/>
</dbReference>
<dbReference type="GO" id="GO:1990904">
    <property type="term" value="C:ribonucleoprotein complex"/>
    <property type="evidence" value="ECO:0007669"/>
    <property type="project" value="UniProtKB-KW"/>
</dbReference>
<dbReference type="InterPro" id="IPR014722">
    <property type="entry name" value="Rib_uL2_dom2"/>
</dbReference>
<dbReference type="KEGG" id="paro:CUV01_03705"/>
<dbReference type="EMBL" id="CP025408">
    <property type="protein sequence ID" value="AUH32604.1"/>
    <property type="molecule type" value="Genomic_DNA"/>
</dbReference>
<feature type="domain" description="KOW" evidence="7">
    <location>
        <begin position="4"/>
        <end position="31"/>
    </location>
</feature>
<dbReference type="HAMAP" id="MF_01326_B">
    <property type="entry name" value="Ribosomal_uL24_B"/>
    <property type="match status" value="1"/>
</dbReference>
<dbReference type="GO" id="GO:0003735">
    <property type="term" value="F:structural constituent of ribosome"/>
    <property type="evidence" value="ECO:0007669"/>
    <property type="project" value="InterPro"/>
</dbReference>
<sequence length="101" mass="10828">MAAKLKKGDKVVVLAGKDKGKEGEITAMFPKENKAVVDGVNIAIRHRRQTQGSQGGRVPMAVPIDLSNLALLDKNGKATRVGFRVEDGNKVRFAKTTGDVI</sequence>
<comment type="function">
    <text evidence="5">One of two assembly initiator proteins, it binds directly to the 5'-end of the 23S rRNA, where it nucleates assembly of the 50S subunit.</text>
</comment>
<dbReference type="SMART" id="SM00739">
    <property type="entry name" value="KOW"/>
    <property type="match status" value="1"/>
</dbReference>
<evidence type="ECO:0000256" key="1">
    <source>
        <dbReference type="ARBA" id="ARBA00010618"/>
    </source>
</evidence>
<evidence type="ECO:0000256" key="4">
    <source>
        <dbReference type="ARBA" id="ARBA00035206"/>
    </source>
</evidence>
<dbReference type="InterPro" id="IPR005824">
    <property type="entry name" value="KOW"/>
</dbReference>
<evidence type="ECO:0000256" key="5">
    <source>
        <dbReference type="HAMAP-Rule" id="MF_01326"/>
    </source>
</evidence>
<dbReference type="Pfam" id="PF00467">
    <property type="entry name" value="KOW"/>
    <property type="match status" value="1"/>
</dbReference>
<dbReference type="OrthoDB" id="9807419at2"/>
<dbReference type="GO" id="GO:0005840">
    <property type="term" value="C:ribosome"/>
    <property type="evidence" value="ECO:0007669"/>
    <property type="project" value="UniProtKB-KW"/>
</dbReference>
<dbReference type="InterPro" id="IPR005825">
    <property type="entry name" value="Ribosomal_uL24_CS"/>
</dbReference>
<dbReference type="GO" id="GO:0019843">
    <property type="term" value="F:rRNA binding"/>
    <property type="evidence" value="ECO:0007669"/>
    <property type="project" value="UniProtKB-UniRule"/>
</dbReference>
<dbReference type="AlphaFoldDB" id="A0A2K9ETR5"/>
<evidence type="ECO:0000256" key="2">
    <source>
        <dbReference type="ARBA" id="ARBA00022980"/>
    </source>
</evidence>
<dbReference type="CDD" id="cd06089">
    <property type="entry name" value="KOW_RPL26"/>
    <property type="match status" value="1"/>
</dbReference>
<dbReference type="InterPro" id="IPR057264">
    <property type="entry name" value="Ribosomal_uL24_C"/>
</dbReference>
<gene>
    <name evidence="5" type="primary">rplX</name>
    <name evidence="8" type="ORF">CUV01_03705</name>
</gene>
<keyword evidence="5" id="KW-0694">RNA-binding</keyword>
<keyword evidence="3 5" id="KW-0687">Ribonucleoprotein</keyword>
<dbReference type="GO" id="GO:0006412">
    <property type="term" value="P:translation"/>
    <property type="evidence" value="ECO:0007669"/>
    <property type="project" value="UniProtKB-UniRule"/>
</dbReference>
<evidence type="ECO:0000313" key="9">
    <source>
        <dbReference type="Proteomes" id="UP000233742"/>
    </source>
</evidence>
<organism evidence="8 9">
    <name type="scientific">Paracoccus tegillarcae</name>
    <dbReference type="NCBI Taxonomy" id="1529068"/>
    <lineage>
        <taxon>Bacteria</taxon>
        <taxon>Pseudomonadati</taxon>
        <taxon>Pseudomonadota</taxon>
        <taxon>Alphaproteobacteria</taxon>
        <taxon>Rhodobacterales</taxon>
        <taxon>Paracoccaceae</taxon>
        <taxon>Paracoccus</taxon>
    </lineage>
</organism>
<dbReference type="InterPro" id="IPR041988">
    <property type="entry name" value="Ribosomal_uL24_KOW"/>
</dbReference>
<dbReference type="PROSITE" id="PS01108">
    <property type="entry name" value="RIBOSOMAL_L24"/>
    <property type="match status" value="1"/>
</dbReference>
<proteinExistence type="inferred from homology"/>
<keyword evidence="5" id="KW-0699">rRNA-binding</keyword>
<evidence type="ECO:0000256" key="6">
    <source>
        <dbReference type="RuleBase" id="RU003477"/>
    </source>
</evidence>
<evidence type="ECO:0000313" key="8">
    <source>
        <dbReference type="EMBL" id="AUH32604.1"/>
    </source>
</evidence>
<dbReference type="Pfam" id="PF17136">
    <property type="entry name" value="ribosomal_L24"/>
    <property type="match status" value="1"/>
</dbReference>
<dbReference type="SUPFAM" id="SSF50104">
    <property type="entry name" value="Translation proteins SH3-like domain"/>
    <property type="match status" value="1"/>
</dbReference>
<protein>
    <recommendedName>
        <fullName evidence="4 5">Large ribosomal subunit protein uL24</fullName>
    </recommendedName>
</protein>